<feature type="transmembrane region" description="Helical" evidence="1">
    <location>
        <begin position="157"/>
        <end position="179"/>
    </location>
</feature>
<dbReference type="RefSeq" id="XP_028664714.1">
    <property type="nucleotide sequence ID" value="XM_028808881.2"/>
</dbReference>
<dbReference type="PANTHER" id="PTHR17597">
    <property type="entry name" value="MEMBRANE PROTEIN MLC1"/>
    <property type="match status" value="1"/>
</dbReference>
<sequence length="382" mass="41925">MFGTQARCAQTGTMSREEGVREDFIYDKMPTLERGARVDANSYSVEVKTSDLHPVESFASCASYRAWLSSFFIGMALLIVAGFSLYLGNVFPVAMDYLRCAAGSSIPAASVSFAIAKNRKTLVSDYQVLFVSTFAVTTTCLVWFGCKLVLNPTAININFNLMLLIIMEILMAGTVIISARSTEECCGHRKPFTRSSPGFLVNNVFPARILKSYSVIEVIVGISAVFGGIIALNMDALDSGPYLSVTFFWILVACFPSAIASHVTAEYPNKCLVEVLIVISSVTSPLLFAASGYLSFSIMHFISIFQYEQPASKQSYDVLLLILMVMLLIQAFLTLATIIHCVHYKANMLATTETPSSEVSNGTMREFDKDKAWRAVVVQMAQ</sequence>
<dbReference type="InterPro" id="IPR033280">
    <property type="entry name" value="Membrane_MLC1"/>
</dbReference>
<dbReference type="GeneTree" id="ENSGT00390000015442"/>
<dbReference type="GO" id="GO:0005783">
    <property type="term" value="C:endoplasmic reticulum"/>
    <property type="evidence" value="ECO:0007669"/>
    <property type="project" value="TreeGrafter"/>
</dbReference>
<feature type="transmembrane region" description="Helical" evidence="1">
    <location>
        <begin position="128"/>
        <end position="145"/>
    </location>
</feature>
<dbReference type="Ensembl" id="ENSECRT00000003934.1">
    <property type="protein sequence ID" value="ENSECRP00000003871.1"/>
    <property type="gene ID" value="ENSECRG00000002652.1"/>
</dbReference>
<proteinExistence type="predicted"/>
<name>A0A8C4RLU4_ERPCA</name>
<dbReference type="Proteomes" id="UP000694620">
    <property type="component" value="Chromosome 1"/>
</dbReference>
<evidence type="ECO:0000313" key="2">
    <source>
        <dbReference type="Ensembl" id="ENSECRP00000003871.1"/>
    </source>
</evidence>
<organism evidence="2 3">
    <name type="scientific">Erpetoichthys calabaricus</name>
    <name type="common">Rope fish</name>
    <name type="synonym">Calamoichthys calabaricus</name>
    <dbReference type="NCBI Taxonomy" id="27687"/>
    <lineage>
        <taxon>Eukaryota</taxon>
        <taxon>Metazoa</taxon>
        <taxon>Chordata</taxon>
        <taxon>Craniata</taxon>
        <taxon>Vertebrata</taxon>
        <taxon>Euteleostomi</taxon>
        <taxon>Actinopterygii</taxon>
        <taxon>Polypteriformes</taxon>
        <taxon>Polypteridae</taxon>
        <taxon>Erpetoichthys</taxon>
    </lineage>
</organism>
<feature type="transmembrane region" description="Helical" evidence="1">
    <location>
        <begin position="272"/>
        <end position="298"/>
    </location>
</feature>
<keyword evidence="3" id="KW-1185">Reference proteome</keyword>
<reference evidence="2" key="1">
    <citation type="submission" date="2021-06" db="EMBL/GenBank/DDBJ databases">
        <authorList>
            <consortium name="Wellcome Sanger Institute Data Sharing"/>
        </authorList>
    </citation>
    <scope>NUCLEOTIDE SEQUENCE [LARGE SCALE GENOMIC DNA]</scope>
</reference>
<dbReference type="OrthoDB" id="8806209at2759"/>
<reference evidence="2" key="3">
    <citation type="submission" date="2025-09" db="UniProtKB">
        <authorList>
            <consortium name="Ensembl"/>
        </authorList>
    </citation>
    <scope>IDENTIFICATION</scope>
</reference>
<protein>
    <submittedName>
        <fullName evidence="2">Modulator of VRAC current 1</fullName>
    </submittedName>
</protein>
<dbReference type="GO" id="GO:0047484">
    <property type="term" value="P:regulation of response to osmotic stress"/>
    <property type="evidence" value="ECO:0007669"/>
    <property type="project" value="TreeGrafter"/>
</dbReference>
<evidence type="ECO:0000256" key="1">
    <source>
        <dbReference type="SAM" id="Phobius"/>
    </source>
</evidence>
<feature type="transmembrane region" description="Helical" evidence="1">
    <location>
        <begin position="318"/>
        <end position="339"/>
    </location>
</feature>
<keyword evidence="1" id="KW-0472">Membrane</keyword>
<dbReference type="GO" id="GO:0031410">
    <property type="term" value="C:cytoplasmic vesicle"/>
    <property type="evidence" value="ECO:0007669"/>
    <property type="project" value="TreeGrafter"/>
</dbReference>
<dbReference type="AlphaFoldDB" id="A0A8C4RLU4"/>
<dbReference type="GO" id="GO:0005886">
    <property type="term" value="C:plasma membrane"/>
    <property type="evidence" value="ECO:0007669"/>
    <property type="project" value="TreeGrafter"/>
</dbReference>
<dbReference type="GeneID" id="114657121"/>
<keyword evidence="1" id="KW-1133">Transmembrane helix</keyword>
<feature type="transmembrane region" description="Helical" evidence="1">
    <location>
        <begin position="66"/>
        <end position="88"/>
    </location>
</feature>
<feature type="transmembrane region" description="Helical" evidence="1">
    <location>
        <begin position="215"/>
        <end position="234"/>
    </location>
</feature>
<gene>
    <name evidence="2" type="primary">MLC1</name>
    <name evidence="2" type="synonym">mlc1</name>
</gene>
<dbReference type="CTD" id="23209"/>
<dbReference type="PANTHER" id="PTHR17597:SF0">
    <property type="entry name" value="MEMBRANE PROTEIN MLC1"/>
    <property type="match status" value="1"/>
</dbReference>
<feature type="transmembrane region" description="Helical" evidence="1">
    <location>
        <begin position="240"/>
        <end position="260"/>
    </location>
</feature>
<accession>A0A8C4RLU4</accession>
<reference evidence="2" key="2">
    <citation type="submission" date="2025-08" db="UniProtKB">
        <authorList>
            <consortium name="Ensembl"/>
        </authorList>
    </citation>
    <scope>IDENTIFICATION</scope>
</reference>
<keyword evidence="1" id="KW-0812">Transmembrane</keyword>
<evidence type="ECO:0000313" key="3">
    <source>
        <dbReference type="Proteomes" id="UP000694620"/>
    </source>
</evidence>